<dbReference type="OrthoDB" id="1363936at2"/>
<dbReference type="EMBL" id="QJHL01000001">
    <property type="protein sequence ID" value="PXY46504.1"/>
    <property type="molecule type" value="Genomic_DNA"/>
</dbReference>
<dbReference type="RefSeq" id="WP_110345512.1">
    <property type="nucleotide sequence ID" value="NZ_QJHL01000001.1"/>
</dbReference>
<reference evidence="1 2" key="1">
    <citation type="submission" date="2018-05" db="EMBL/GenBank/DDBJ databases">
        <title>Flavobacterium sp. strain IMCC34758, incomplete genome.</title>
        <authorList>
            <person name="Joung Y."/>
        </authorList>
    </citation>
    <scope>NUCLEOTIDE SEQUENCE [LARGE SCALE GENOMIC DNA]</scope>
    <source>
        <strain evidence="1 2">IMCC34758</strain>
    </source>
</reference>
<keyword evidence="2" id="KW-1185">Reference proteome</keyword>
<dbReference type="Proteomes" id="UP000247681">
    <property type="component" value="Unassembled WGS sequence"/>
</dbReference>
<dbReference type="AlphaFoldDB" id="A0A2V4CL67"/>
<name>A0A2V4CL67_9FLAO</name>
<sequence>MDKTIKLRVKREIDRSNELKILKLKGSLITKGFTEIIHIEDESEDFYLNSFSTSIEHRKEAEDFVLDYISVNNLSDTVTLMGSPDK</sequence>
<gene>
    <name evidence="1" type="ORF">DMB68_04845</name>
</gene>
<proteinExistence type="predicted"/>
<comment type="caution">
    <text evidence="1">The sequence shown here is derived from an EMBL/GenBank/DDBJ whole genome shotgun (WGS) entry which is preliminary data.</text>
</comment>
<accession>A0A2V4CL67</accession>
<protein>
    <submittedName>
        <fullName evidence="1">Uncharacterized protein</fullName>
    </submittedName>
</protein>
<evidence type="ECO:0000313" key="2">
    <source>
        <dbReference type="Proteomes" id="UP000247681"/>
    </source>
</evidence>
<evidence type="ECO:0000313" key="1">
    <source>
        <dbReference type="EMBL" id="PXY46504.1"/>
    </source>
</evidence>
<organism evidence="1 2">
    <name type="scientific">Flavobacterium hydrophilum</name>
    <dbReference type="NCBI Taxonomy" id="2211445"/>
    <lineage>
        <taxon>Bacteria</taxon>
        <taxon>Pseudomonadati</taxon>
        <taxon>Bacteroidota</taxon>
        <taxon>Flavobacteriia</taxon>
        <taxon>Flavobacteriales</taxon>
        <taxon>Flavobacteriaceae</taxon>
        <taxon>Flavobacterium</taxon>
    </lineage>
</organism>